<sequence>MKKKGKNKNTKWIITVTVLAFIISIGMSLFSEIVLDDVELMVAIVITLLFVILGIIFDIVGVSVTSGNIKVFNSMSSKKVKGAHVAVELIKNASKVSSVCCDVIGDVCGVASGSAGVIIVTILITNYQVNDLLASILTTAIISMLTIGGKAIGKGFAIDKSTKIIYFVSRILSVFKK</sequence>
<dbReference type="EMBL" id="AJWZ01011468">
    <property type="protein sequence ID" value="EKC45142.1"/>
    <property type="molecule type" value="Genomic_DNA"/>
</dbReference>
<feature type="transmembrane region" description="Helical" evidence="1">
    <location>
        <begin position="12"/>
        <end position="34"/>
    </location>
</feature>
<accession>K1R8A8</accession>
<proteinExistence type="predicted"/>
<evidence type="ECO:0000256" key="1">
    <source>
        <dbReference type="SAM" id="Phobius"/>
    </source>
</evidence>
<reference evidence="2" key="1">
    <citation type="journal article" date="2013" name="Environ. Microbiol.">
        <title>Microbiota from the distal guts of lean and obese adolescents exhibit partial functional redundancy besides clear differences in community structure.</title>
        <authorList>
            <person name="Ferrer M."/>
            <person name="Ruiz A."/>
            <person name="Lanza F."/>
            <person name="Haange S.B."/>
            <person name="Oberbach A."/>
            <person name="Till H."/>
            <person name="Bargiela R."/>
            <person name="Campoy C."/>
            <person name="Segura M.T."/>
            <person name="Richter M."/>
            <person name="von Bergen M."/>
            <person name="Seifert J."/>
            <person name="Suarez A."/>
        </authorList>
    </citation>
    <scope>NUCLEOTIDE SEQUENCE</scope>
</reference>
<keyword evidence="1" id="KW-1133">Transmembrane helix</keyword>
<keyword evidence="1" id="KW-0812">Transmembrane</keyword>
<name>K1R8A8_9ZZZZ</name>
<keyword evidence="1" id="KW-0472">Membrane</keyword>
<organism evidence="2">
    <name type="scientific">human gut metagenome</name>
    <dbReference type="NCBI Taxonomy" id="408170"/>
    <lineage>
        <taxon>unclassified sequences</taxon>
        <taxon>metagenomes</taxon>
        <taxon>organismal metagenomes</taxon>
    </lineage>
</organism>
<feature type="transmembrane region" description="Helical" evidence="1">
    <location>
        <begin position="103"/>
        <end position="126"/>
    </location>
</feature>
<evidence type="ECO:0000313" key="2">
    <source>
        <dbReference type="EMBL" id="EKC45142.1"/>
    </source>
</evidence>
<comment type="caution">
    <text evidence="2">The sequence shown here is derived from an EMBL/GenBank/DDBJ whole genome shotgun (WGS) entry which is preliminary data.</text>
</comment>
<gene>
    <name evidence="2" type="ORF">OBE_17055</name>
</gene>
<feature type="transmembrane region" description="Helical" evidence="1">
    <location>
        <begin position="132"/>
        <end position="153"/>
    </location>
</feature>
<feature type="transmembrane region" description="Helical" evidence="1">
    <location>
        <begin position="40"/>
        <end position="69"/>
    </location>
</feature>
<protein>
    <submittedName>
        <fullName evidence="2">Uncharacterized protein</fullName>
    </submittedName>
</protein>
<dbReference type="AlphaFoldDB" id="K1R8A8"/>